<feature type="compositionally biased region" description="Gly residues" evidence="1">
    <location>
        <begin position="145"/>
        <end position="156"/>
    </location>
</feature>
<keyword evidence="4" id="KW-1185">Reference proteome</keyword>
<feature type="region of interest" description="Disordered" evidence="1">
    <location>
        <begin position="134"/>
        <end position="156"/>
    </location>
</feature>
<evidence type="ECO:0000256" key="2">
    <source>
        <dbReference type="SAM" id="SignalP"/>
    </source>
</evidence>
<evidence type="ECO:0000256" key="1">
    <source>
        <dbReference type="SAM" id="MobiDB-lite"/>
    </source>
</evidence>
<feature type="chain" id="PRO_5046107842" description="Periplasmic heavy metal sensor" evidence="2">
    <location>
        <begin position="22"/>
        <end position="156"/>
    </location>
</feature>
<feature type="signal peptide" evidence="2">
    <location>
        <begin position="1"/>
        <end position="21"/>
    </location>
</feature>
<name>A0ABR7E8I7_9BACT</name>
<reference evidence="3 4" key="1">
    <citation type="submission" date="2020-08" db="EMBL/GenBank/DDBJ databases">
        <title>Genome public.</title>
        <authorList>
            <person name="Liu C."/>
            <person name="Sun Q."/>
        </authorList>
    </citation>
    <scope>NUCLEOTIDE SEQUENCE [LARGE SCALE GENOMIC DNA]</scope>
    <source>
        <strain evidence="3 4">BX2</strain>
    </source>
</reference>
<protein>
    <recommendedName>
        <fullName evidence="5">Periplasmic heavy metal sensor</fullName>
    </recommendedName>
</protein>
<dbReference type="EMBL" id="JACOOI010000044">
    <property type="protein sequence ID" value="MBC5646079.1"/>
    <property type="molecule type" value="Genomic_DNA"/>
</dbReference>
<proteinExistence type="predicted"/>
<dbReference type="Proteomes" id="UP000644010">
    <property type="component" value="Unassembled WGS sequence"/>
</dbReference>
<evidence type="ECO:0000313" key="4">
    <source>
        <dbReference type="Proteomes" id="UP000644010"/>
    </source>
</evidence>
<organism evidence="3 4">
    <name type="scientific">Parabacteroides segnis</name>
    <dbReference type="NCBI Taxonomy" id="2763058"/>
    <lineage>
        <taxon>Bacteria</taxon>
        <taxon>Pseudomonadati</taxon>
        <taxon>Bacteroidota</taxon>
        <taxon>Bacteroidia</taxon>
        <taxon>Bacteroidales</taxon>
        <taxon>Tannerellaceae</taxon>
        <taxon>Parabacteroides</taxon>
    </lineage>
</organism>
<gene>
    <name evidence="3" type="ORF">H8S77_24700</name>
</gene>
<evidence type="ECO:0000313" key="3">
    <source>
        <dbReference type="EMBL" id="MBC5646079.1"/>
    </source>
</evidence>
<dbReference type="RefSeq" id="WP_186961619.1">
    <property type="nucleotide sequence ID" value="NZ_JACOOI010000044.1"/>
</dbReference>
<sequence>MKKKMIITGLFTFGLLSFAGAQPLHGPFPGKPHGCCCCCSQDRPDQRPPQRGEMPSFITDKLIKKLALTDEQVTKLKEEEKAFMEKMQQMRPNREDEEQFSPEVMREKMDAMMSEHDTAVKKILTDEQYEKYQKYMKENRPKGPRNGGPGGPGRAD</sequence>
<evidence type="ECO:0008006" key="5">
    <source>
        <dbReference type="Google" id="ProtNLM"/>
    </source>
</evidence>
<comment type="caution">
    <text evidence="3">The sequence shown here is derived from an EMBL/GenBank/DDBJ whole genome shotgun (WGS) entry which is preliminary data.</text>
</comment>
<accession>A0ABR7E8I7</accession>
<keyword evidence="2" id="KW-0732">Signal</keyword>